<dbReference type="Proteomes" id="UP000237481">
    <property type="component" value="Unassembled WGS sequence"/>
</dbReference>
<dbReference type="InterPro" id="IPR052609">
    <property type="entry name" value="Ribosome_Biogenesis_Reg"/>
</dbReference>
<dbReference type="STRING" id="94208.A0A2S4KZP1"/>
<accession>A0A2S4KZP1</accession>
<evidence type="ECO:0000313" key="3">
    <source>
        <dbReference type="Proteomes" id="UP000237481"/>
    </source>
</evidence>
<comment type="caution">
    <text evidence="2">The sequence shown here is derived from an EMBL/GenBank/DDBJ whole genome shotgun (WGS) entry which is preliminary data.</text>
</comment>
<proteinExistence type="predicted"/>
<reference evidence="2 3" key="1">
    <citation type="submission" date="2018-01" db="EMBL/GenBank/DDBJ databases">
        <title>Harnessing the power of phylogenomics to disentangle the directionality and signatures of interkingdom host jumping in the parasitic fungal genus Tolypocladium.</title>
        <authorList>
            <person name="Quandt C.A."/>
            <person name="Patterson W."/>
            <person name="Spatafora J.W."/>
        </authorList>
    </citation>
    <scope>NUCLEOTIDE SEQUENCE [LARGE SCALE GENOMIC DNA]</scope>
    <source>
        <strain evidence="2 3">NRBC 100945</strain>
    </source>
</reference>
<feature type="domain" description="Nucleolar 27S pre-rRNA processing Urb2/Npa2 C-terminal" evidence="1">
    <location>
        <begin position="1141"/>
        <end position="1351"/>
    </location>
</feature>
<protein>
    <submittedName>
        <fullName evidence="2">Nucleolar pre-ribosomal-associated protein 2</fullName>
    </submittedName>
</protein>
<dbReference type="EMBL" id="PKSG01000426">
    <property type="protein sequence ID" value="POR35662.1"/>
    <property type="molecule type" value="Genomic_DNA"/>
</dbReference>
<dbReference type="PANTHER" id="PTHR15682:SF2">
    <property type="entry name" value="UNHEALTHY RIBOSOME BIOGENESIS PROTEIN 2 HOMOLOG"/>
    <property type="match status" value="1"/>
</dbReference>
<gene>
    <name evidence="2" type="ORF">TPAR_04142</name>
</gene>
<dbReference type="OrthoDB" id="160374at2759"/>
<name>A0A2S4KZP1_9HYPO</name>
<dbReference type="GO" id="GO:0005730">
    <property type="term" value="C:nucleolus"/>
    <property type="evidence" value="ECO:0007669"/>
    <property type="project" value="TreeGrafter"/>
</dbReference>
<evidence type="ECO:0000259" key="1">
    <source>
        <dbReference type="Pfam" id="PF10441"/>
    </source>
</evidence>
<sequence>MSTTDLIKTVRGLDQTGPGADGENLQLLWSSLAAASDSQFHAAEESSLRWLLKSMNGSSQGGETLRRYPLAWTILDCVFQRIPLFSLAKSLADRKFIAVLQQTLKDISTPIAGSGSATSPKRKRTPTISYALDDLKAQDGCLETARAVFGALKSLLRRLEDPETSLSRDKIGAEHVKSLFCISSMDASILVASAFVVCGNLLASGTCGKVEGAQDWIKTTSMIWDLHLQGSDDTLDVATRLFKPSATILSMIGAFSSTHEIEIPETLKCRWKDDLEKFMHRNFILPARATFVSRRVFEPFTKSLQVSEDMVPQSAPALYFLSSGVSSRVTEGELRKDNVEWIKQIFQAVELVIRGRPDQSTLMQTILDQAIQRSTPVDVDDLRRVCREYAVQGAETDWELVAKVASCDSDVFQLSGDGADLRREICDRTVRHKTNESDCKAISKVVGAIMDGFRTRRDFPGFLRLWFEQLCEAERQKLDSNSPWFEVALLKTPKQALDALIEAEMSPQQLLDVIAWVETKKPKSHPHSICVFSSTIAQALRSESFVDAVGRKLSDLVAPVCSSSGTAALKWRVVSKTISWASSAERPEIWASVEDNLSKILKTAPVMSGETFEAFKCCYQVWDSMSPDDEHISVPASCVQDFAARLAGEFSTSGASDGANLSSVWPEMKAELHEESAYRQYLAWYLYGSSRFSSLYYGKEGEIPPTLSNALSTRKASVGELQTLWHALLRNEINLNNPKLARDLVDRLIAALDGSEKEKGWPGEQGQMWIKTLASIPLDVYNRGQRERLMAVLSKRRAKMMKSPKTVSQDGWKLVLGLATKMMGRSTFYDGMGFSDLVEIAEAMSSISAESSTGSGVLLELIERFSLMASATIRQMAEHVEERSVDYFREASKFVSDCEARATAQQEASKARHPVYMTLLKALTAELSRSPNCQSHEELGPLLQASRKALGNCIMAVIGNFMSDKKLLAAHDTGADMSLFAAVDAAQTVGDFTGLVDLKSSAVRKLGKRSKDIMQQGDLRGWKIQVFLRNYLSSEVGVPRPAAYDSLESLPSQLREPLLEEFVASVTRNMSSTGKFQYLKELLDAFSQESDTDGQLLAIQTVVGQLIDSTDFQGQVEGFSLAAAHSELTTSLLKKSPNATHVCRVLRALLEKRPQAMSQWNIELTLNSVCDLTSASADQSNVPFSWLCKLVEVIIKKHRLRLEGHYHLLLSTIQALLRNLVIDQAAPDLDDKLSQESKAHLYARLITLICEPTAGAVSRSQLRSALDSATDAAKRSAGRHMYMVLMQYVKLQLEETVPRAVREALEPAMNSIFDITSPEGRKILNDAMDGSGRAILREMFKRYVKFGKWSGV</sequence>
<dbReference type="Pfam" id="PF10441">
    <property type="entry name" value="Urb2"/>
    <property type="match status" value="1"/>
</dbReference>
<dbReference type="PANTHER" id="PTHR15682">
    <property type="entry name" value="UNHEALTHY RIBOSOME BIOGENESIS PROTEIN 2 HOMOLOG"/>
    <property type="match status" value="1"/>
</dbReference>
<dbReference type="GO" id="GO:0042254">
    <property type="term" value="P:ribosome biogenesis"/>
    <property type="evidence" value="ECO:0007669"/>
    <property type="project" value="TreeGrafter"/>
</dbReference>
<organism evidence="2 3">
    <name type="scientific">Tolypocladium paradoxum</name>
    <dbReference type="NCBI Taxonomy" id="94208"/>
    <lineage>
        <taxon>Eukaryota</taxon>
        <taxon>Fungi</taxon>
        <taxon>Dikarya</taxon>
        <taxon>Ascomycota</taxon>
        <taxon>Pezizomycotina</taxon>
        <taxon>Sordariomycetes</taxon>
        <taxon>Hypocreomycetidae</taxon>
        <taxon>Hypocreales</taxon>
        <taxon>Ophiocordycipitaceae</taxon>
        <taxon>Tolypocladium</taxon>
    </lineage>
</organism>
<evidence type="ECO:0000313" key="2">
    <source>
        <dbReference type="EMBL" id="POR35662.1"/>
    </source>
</evidence>
<dbReference type="InterPro" id="IPR018849">
    <property type="entry name" value="Urb2/Npa2_C"/>
</dbReference>
<keyword evidence="3" id="KW-1185">Reference proteome</keyword>